<feature type="domain" description="Fungal lipase-type" evidence="1">
    <location>
        <begin position="66"/>
        <end position="195"/>
    </location>
</feature>
<protein>
    <recommendedName>
        <fullName evidence="1">Fungal lipase-type domain-containing protein</fullName>
    </recommendedName>
</protein>
<accession>A0A6C0J044</accession>
<dbReference type="SUPFAM" id="SSF53474">
    <property type="entry name" value="alpha/beta-Hydrolases"/>
    <property type="match status" value="1"/>
</dbReference>
<proteinExistence type="predicted"/>
<organism evidence="2">
    <name type="scientific">viral metagenome</name>
    <dbReference type="NCBI Taxonomy" id="1070528"/>
    <lineage>
        <taxon>unclassified sequences</taxon>
        <taxon>metagenomes</taxon>
        <taxon>organismal metagenomes</taxon>
    </lineage>
</organism>
<dbReference type="InterPro" id="IPR002921">
    <property type="entry name" value="Fungal_lipase-type"/>
</dbReference>
<dbReference type="AlphaFoldDB" id="A0A6C0J044"/>
<evidence type="ECO:0000259" key="1">
    <source>
        <dbReference type="Pfam" id="PF01764"/>
    </source>
</evidence>
<dbReference type="InterPro" id="IPR029058">
    <property type="entry name" value="AB_hydrolase_fold"/>
</dbReference>
<dbReference type="Gene3D" id="3.40.50.1820">
    <property type="entry name" value="alpha/beta hydrolase"/>
    <property type="match status" value="1"/>
</dbReference>
<dbReference type="Pfam" id="PF01764">
    <property type="entry name" value="Lipase_3"/>
    <property type="match status" value="1"/>
</dbReference>
<reference evidence="2" key="1">
    <citation type="journal article" date="2020" name="Nature">
        <title>Giant virus diversity and host interactions through global metagenomics.</title>
        <authorList>
            <person name="Schulz F."/>
            <person name="Roux S."/>
            <person name="Paez-Espino D."/>
            <person name="Jungbluth S."/>
            <person name="Walsh D.A."/>
            <person name="Denef V.J."/>
            <person name="McMahon K.D."/>
            <person name="Konstantinidis K.T."/>
            <person name="Eloe-Fadrosh E.A."/>
            <person name="Kyrpides N.C."/>
            <person name="Woyke T."/>
        </authorList>
    </citation>
    <scope>NUCLEOTIDE SEQUENCE</scope>
    <source>
        <strain evidence="2">GVMAG-M-3300025695-21</strain>
    </source>
</reference>
<dbReference type="PANTHER" id="PTHR45856">
    <property type="entry name" value="ALPHA/BETA-HYDROLASES SUPERFAMILY PROTEIN"/>
    <property type="match status" value="1"/>
</dbReference>
<name>A0A6C0J044_9ZZZZ</name>
<dbReference type="EMBL" id="MN740300">
    <property type="protein sequence ID" value="QHT99024.1"/>
    <property type="molecule type" value="Genomic_DNA"/>
</dbReference>
<evidence type="ECO:0000313" key="2">
    <source>
        <dbReference type="EMBL" id="QHT99024.1"/>
    </source>
</evidence>
<dbReference type="GO" id="GO:0006629">
    <property type="term" value="P:lipid metabolic process"/>
    <property type="evidence" value="ECO:0007669"/>
    <property type="project" value="InterPro"/>
</dbReference>
<dbReference type="CDD" id="cd00519">
    <property type="entry name" value="Lipase_3"/>
    <property type="match status" value="1"/>
</dbReference>
<sequence>MNDVDNIIKNILLCNLSYYEPHEIKKILQYNTVYKPIIPIMNDYYYITNNDTDVNLYIFKNKNVIYIVFRGTSSAKDVLIDLKFNFKKILNPYVKVHSGFYNQYFSIYENIFDYITDDIKVINVLGHSLGGGVATIASTLIANYYIINNNKKEVNCYVFGCPRVGDNKFKDLFIQSVDNHYNYCFYNDIIGMVPINYKYQHACDFYKIRKNGVIKLCKDDKWYNRFTTILFNVKCYNPFSSHSLDSYLEHFLLKKI</sequence>
<dbReference type="PANTHER" id="PTHR45856:SF24">
    <property type="entry name" value="FUNGAL LIPASE-LIKE DOMAIN-CONTAINING PROTEIN"/>
    <property type="match status" value="1"/>
</dbReference>
<dbReference type="InterPro" id="IPR051218">
    <property type="entry name" value="Sec_MonoDiacylglyc_Lipase"/>
</dbReference>